<dbReference type="KEGG" id="ftj:FTUN_2654"/>
<feature type="compositionally biased region" description="Basic residues" evidence="1">
    <location>
        <begin position="223"/>
        <end position="247"/>
    </location>
</feature>
<feature type="compositionally biased region" description="Basic and acidic residues" evidence="1">
    <location>
        <begin position="95"/>
        <end position="116"/>
    </location>
</feature>
<dbReference type="EMBL" id="CP053452">
    <property type="protein sequence ID" value="QJW95115.1"/>
    <property type="molecule type" value="Genomic_DNA"/>
</dbReference>
<reference evidence="3" key="1">
    <citation type="submission" date="2020-05" db="EMBL/GenBank/DDBJ databases">
        <title>Frigoriglobus tundricola gen. nov., sp. nov., a psychrotolerant cellulolytic planctomycete of the family Gemmataceae with two divergent copies of 16S rRNA gene.</title>
        <authorList>
            <person name="Kulichevskaya I.S."/>
            <person name="Ivanova A.A."/>
            <person name="Naumoff D.G."/>
            <person name="Beletsky A.V."/>
            <person name="Rijpstra W.I.C."/>
            <person name="Sinninghe Damste J.S."/>
            <person name="Mardanov A.V."/>
            <person name="Ravin N.V."/>
            <person name="Dedysh S.N."/>
        </authorList>
    </citation>
    <scope>NUCLEOTIDE SEQUENCE [LARGE SCALE GENOMIC DNA]</scope>
    <source>
        <strain evidence="3">PL17</strain>
    </source>
</reference>
<organism evidence="2 3">
    <name type="scientific">Frigoriglobus tundricola</name>
    <dbReference type="NCBI Taxonomy" id="2774151"/>
    <lineage>
        <taxon>Bacteria</taxon>
        <taxon>Pseudomonadati</taxon>
        <taxon>Planctomycetota</taxon>
        <taxon>Planctomycetia</taxon>
        <taxon>Gemmatales</taxon>
        <taxon>Gemmataceae</taxon>
        <taxon>Frigoriglobus</taxon>
    </lineage>
</organism>
<name>A0A6M5YMF4_9BACT</name>
<feature type="compositionally biased region" description="Basic residues" evidence="1">
    <location>
        <begin position="45"/>
        <end position="69"/>
    </location>
</feature>
<protein>
    <submittedName>
        <fullName evidence="2">Uncharacterized protein</fullName>
    </submittedName>
</protein>
<proteinExistence type="predicted"/>
<gene>
    <name evidence="2" type="ORF">FTUN_2654</name>
</gene>
<evidence type="ECO:0000313" key="2">
    <source>
        <dbReference type="EMBL" id="QJW95115.1"/>
    </source>
</evidence>
<feature type="region of interest" description="Disordered" evidence="1">
    <location>
        <begin position="92"/>
        <end position="119"/>
    </location>
</feature>
<keyword evidence="3" id="KW-1185">Reference proteome</keyword>
<accession>A0A6M5YMF4</accession>
<feature type="region of interest" description="Disordered" evidence="1">
    <location>
        <begin position="175"/>
        <end position="255"/>
    </location>
</feature>
<evidence type="ECO:0000256" key="1">
    <source>
        <dbReference type="SAM" id="MobiDB-lite"/>
    </source>
</evidence>
<feature type="compositionally biased region" description="Low complexity" evidence="1">
    <location>
        <begin position="189"/>
        <end position="200"/>
    </location>
</feature>
<sequence length="255" mass="27881">MDDLAVGAWMVRAVLVLWCVAGAVTGCCSPAAPLVRPAPAPPRATARHRSRAGRAGRVRRAHRTRRPRARPAEYRRLTAAECRARAVANAPFADDLDRHPENDPPAHPKSHPDAARTAETSRLVRGYAADELRNRAAGEALDEFFKLANAEGQFDLLAAADAELRTQLAAALQAERGGLKDRADIPGLRRSSSTSRPSGRNSKRAPARWTRASARASICPRTTRSRSGRPTRSRCRPATRMWTRRLPRAPATART</sequence>
<dbReference type="AlphaFoldDB" id="A0A6M5YMF4"/>
<evidence type="ECO:0000313" key="3">
    <source>
        <dbReference type="Proteomes" id="UP000503447"/>
    </source>
</evidence>
<dbReference type="Proteomes" id="UP000503447">
    <property type="component" value="Chromosome"/>
</dbReference>
<feature type="region of interest" description="Disordered" evidence="1">
    <location>
        <begin position="36"/>
        <end position="72"/>
    </location>
</feature>